<comment type="function">
    <text evidence="2">May be involved in the metabolism of insect hormones and in the breakdown of synthetic insecticides.</text>
</comment>
<evidence type="ECO:0000313" key="17">
    <source>
        <dbReference type="Proteomes" id="UP001153620"/>
    </source>
</evidence>
<dbReference type="EMBL" id="OU895879">
    <property type="protein sequence ID" value="CAG9806334.1"/>
    <property type="molecule type" value="Genomic_DNA"/>
</dbReference>
<sequence length="490" mass="57113">MILYILIAVILLIYFWFRKRYSFWKDHGFQYLEPSIPLGSMGGVGFKEHLSEFMKRQYDYFKNKAPAFGIFFVANPVLILTDLDLIKDVTTRHFESFHEREFYINEKADPLWKNLFTAGGQEWKDLRTKLSPTFTSGRIKMMFPIVAEAADRMVEYLKPQRMLNEGLEMKEVYAAFTTEVIANVAFGLDIKCLGHPENEFRKIAKYIFDPPPWVNFKNFMIFSVPKIAKFFNMTLNPQFVTDFFMNTVRDNMEYREKNNIRRNDFFQLLLDIKNSGEGITSNEIAANSFIFFSAGFETSSSAMTFCTYELALNQDIQDRLRNEIEDVLENYNGEVTYDAIAEMKYLDMVLNETLRRYPIIDSHLRKCVKEFKIPNTNLVIPAGVGILIPVVGIHNDEKYYENPEKFDPERFNEENAKNRVPYSYMPFSEGPRICIGLRFGTMQAKIGLVKLLRNFRIFPSDKTLIPMKYSPSSGFQAPLGGMWLKLQSIN</sequence>
<evidence type="ECO:0000256" key="3">
    <source>
        <dbReference type="ARBA" id="ARBA00004174"/>
    </source>
</evidence>
<evidence type="ECO:0000256" key="13">
    <source>
        <dbReference type="ARBA" id="ARBA00023136"/>
    </source>
</evidence>
<dbReference type="InterPro" id="IPR050476">
    <property type="entry name" value="Insect_CytP450_Detox"/>
</dbReference>
<evidence type="ECO:0000256" key="1">
    <source>
        <dbReference type="ARBA" id="ARBA00001971"/>
    </source>
</evidence>
<dbReference type="PANTHER" id="PTHR24292">
    <property type="entry name" value="CYTOCHROME P450"/>
    <property type="match status" value="1"/>
</dbReference>
<evidence type="ECO:0000256" key="11">
    <source>
        <dbReference type="ARBA" id="ARBA00023004"/>
    </source>
</evidence>
<dbReference type="InterPro" id="IPR001128">
    <property type="entry name" value="Cyt_P450"/>
</dbReference>
<dbReference type="PANTHER" id="PTHR24292:SF54">
    <property type="entry name" value="CYP9F3-RELATED"/>
    <property type="match status" value="1"/>
</dbReference>
<accession>A0A9N9RWN1</accession>
<dbReference type="PRINTS" id="PR00463">
    <property type="entry name" value="EP450I"/>
</dbReference>
<gene>
    <name evidence="16" type="ORF">CHIRRI_LOCUS9194</name>
</gene>
<dbReference type="FunFam" id="1.10.630.10:FF:000042">
    <property type="entry name" value="Cytochrome P450"/>
    <property type="match status" value="1"/>
</dbReference>
<name>A0A9N9RWN1_9DIPT</name>
<reference evidence="16" key="2">
    <citation type="submission" date="2022-10" db="EMBL/GenBank/DDBJ databases">
        <authorList>
            <consortium name="ENA_rothamsted_submissions"/>
            <consortium name="culmorum"/>
            <person name="King R."/>
        </authorList>
    </citation>
    <scope>NUCLEOTIDE SEQUENCE</scope>
</reference>
<evidence type="ECO:0008006" key="18">
    <source>
        <dbReference type="Google" id="ProtNLM"/>
    </source>
</evidence>
<protein>
    <recommendedName>
        <fullName evidence="18">Cytochrome P450</fullName>
    </recommendedName>
</protein>
<comment type="cofactor">
    <cofactor evidence="1 14">
        <name>heme</name>
        <dbReference type="ChEBI" id="CHEBI:30413"/>
    </cofactor>
</comment>
<proteinExistence type="inferred from homology"/>
<keyword evidence="10 15" id="KW-0560">Oxidoreductase</keyword>
<dbReference type="AlphaFoldDB" id="A0A9N9RWN1"/>
<keyword evidence="8" id="KW-0256">Endoplasmic reticulum</keyword>
<organism evidence="16 17">
    <name type="scientific">Chironomus riparius</name>
    <dbReference type="NCBI Taxonomy" id="315576"/>
    <lineage>
        <taxon>Eukaryota</taxon>
        <taxon>Metazoa</taxon>
        <taxon>Ecdysozoa</taxon>
        <taxon>Arthropoda</taxon>
        <taxon>Hexapoda</taxon>
        <taxon>Insecta</taxon>
        <taxon>Pterygota</taxon>
        <taxon>Neoptera</taxon>
        <taxon>Endopterygota</taxon>
        <taxon>Diptera</taxon>
        <taxon>Nematocera</taxon>
        <taxon>Chironomoidea</taxon>
        <taxon>Chironomidae</taxon>
        <taxon>Chironominae</taxon>
        <taxon>Chironomus</taxon>
    </lineage>
</organism>
<evidence type="ECO:0000256" key="7">
    <source>
        <dbReference type="ARBA" id="ARBA00022723"/>
    </source>
</evidence>
<dbReference type="SUPFAM" id="SSF48264">
    <property type="entry name" value="Cytochrome P450"/>
    <property type="match status" value="1"/>
</dbReference>
<keyword evidence="17" id="KW-1185">Reference proteome</keyword>
<dbReference type="GO" id="GO:0005506">
    <property type="term" value="F:iron ion binding"/>
    <property type="evidence" value="ECO:0007669"/>
    <property type="project" value="InterPro"/>
</dbReference>
<evidence type="ECO:0000256" key="12">
    <source>
        <dbReference type="ARBA" id="ARBA00023033"/>
    </source>
</evidence>
<evidence type="ECO:0000256" key="4">
    <source>
        <dbReference type="ARBA" id="ARBA00004406"/>
    </source>
</evidence>
<dbReference type="OrthoDB" id="2789670at2759"/>
<dbReference type="GO" id="GO:0016705">
    <property type="term" value="F:oxidoreductase activity, acting on paired donors, with incorporation or reduction of molecular oxygen"/>
    <property type="evidence" value="ECO:0007669"/>
    <property type="project" value="InterPro"/>
</dbReference>
<dbReference type="GO" id="GO:0005789">
    <property type="term" value="C:endoplasmic reticulum membrane"/>
    <property type="evidence" value="ECO:0007669"/>
    <property type="project" value="UniProtKB-SubCell"/>
</dbReference>
<dbReference type="PRINTS" id="PR00385">
    <property type="entry name" value="P450"/>
</dbReference>
<keyword evidence="6 14" id="KW-0349">Heme</keyword>
<dbReference type="PROSITE" id="PS00086">
    <property type="entry name" value="CYTOCHROME_P450"/>
    <property type="match status" value="1"/>
</dbReference>
<comment type="similarity">
    <text evidence="5 15">Belongs to the cytochrome P450 family.</text>
</comment>
<dbReference type="GO" id="GO:0020037">
    <property type="term" value="F:heme binding"/>
    <property type="evidence" value="ECO:0007669"/>
    <property type="project" value="InterPro"/>
</dbReference>
<evidence type="ECO:0000256" key="10">
    <source>
        <dbReference type="ARBA" id="ARBA00023002"/>
    </source>
</evidence>
<evidence type="ECO:0000256" key="15">
    <source>
        <dbReference type="RuleBase" id="RU000461"/>
    </source>
</evidence>
<keyword evidence="11 14" id="KW-0408">Iron</keyword>
<dbReference type="Pfam" id="PF00067">
    <property type="entry name" value="p450"/>
    <property type="match status" value="1"/>
</dbReference>
<dbReference type="GO" id="GO:0004497">
    <property type="term" value="F:monooxygenase activity"/>
    <property type="evidence" value="ECO:0007669"/>
    <property type="project" value="UniProtKB-KW"/>
</dbReference>
<evidence type="ECO:0000256" key="6">
    <source>
        <dbReference type="ARBA" id="ARBA00022617"/>
    </source>
</evidence>
<dbReference type="InterPro" id="IPR017972">
    <property type="entry name" value="Cyt_P450_CS"/>
</dbReference>
<reference evidence="16" key="1">
    <citation type="submission" date="2022-01" db="EMBL/GenBank/DDBJ databases">
        <authorList>
            <person name="King R."/>
        </authorList>
    </citation>
    <scope>NUCLEOTIDE SEQUENCE</scope>
</reference>
<evidence type="ECO:0000313" key="16">
    <source>
        <dbReference type="EMBL" id="CAG9806334.1"/>
    </source>
</evidence>
<keyword evidence="9" id="KW-0492">Microsome</keyword>
<feature type="binding site" description="axial binding residue" evidence="14">
    <location>
        <position position="434"/>
    </location>
    <ligand>
        <name>heme</name>
        <dbReference type="ChEBI" id="CHEBI:30413"/>
    </ligand>
    <ligandPart>
        <name>Fe</name>
        <dbReference type="ChEBI" id="CHEBI:18248"/>
    </ligandPart>
</feature>
<comment type="subcellular location">
    <subcellularLocation>
        <location evidence="4">Endoplasmic reticulum membrane</location>
        <topology evidence="4">Peripheral membrane protein</topology>
    </subcellularLocation>
    <subcellularLocation>
        <location evidence="3">Microsome membrane</location>
        <topology evidence="3">Peripheral membrane protein</topology>
    </subcellularLocation>
</comment>
<evidence type="ECO:0000256" key="8">
    <source>
        <dbReference type="ARBA" id="ARBA00022824"/>
    </source>
</evidence>
<dbReference type="Proteomes" id="UP001153620">
    <property type="component" value="Chromosome 3"/>
</dbReference>
<dbReference type="Gene3D" id="1.10.630.10">
    <property type="entry name" value="Cytochrome P450"/>
    <property type="match status" value="1"/>
</dbReference>
<evidence type="ECO:0000256" key="9">
    <source>
        <dbReference type="ARBA" id="ARBA00022848"/>
    </source>
</evidence>
<dbReference type="InterPro" id="IPR002401">
    <property type="entry name" value="Cyt_P450_E_grp-I"/>
</dbReference>
<keyword evidence="12 15" id="KW-0503">Monooxygenase</keyword>
<dbReference type="CDD" id="cd11056">
    <property type="entry name" value="CYP6-like"/>
    <property type="match status" value="1"/>
</dbReference>
<dbReference type="InterPro" id="IPR036396">
    <property type="entry name" value="Cyt_P450_sf"/>
</dbReference>
<evidence type="ECO:0000256" key="14">
    <source>
        <dbReference type="PIRSR" id="PIRSR602401-1"/>
    </source>
</evidence>
<keyword evidence="7 14" id="KW-0479">Metal-binding</keyword>
<keyword evidence="13" id="KW-0472">Membrane</keyword>
<evidence type="ECO:0000256" key="2">
    <source>
        <dbReference type="ARBA" id="ARBA00003690"/>
    </source>
</evidence>
<evidence type="ECO:0000256" key="5">
    <source>
        <dbReference type="ARBA" id="ARBA00010617"/>
    </source>
</evidence>